<dbReference type="Pfam" id="PF00520">
    <property type="entry name" value="Ion_trans"/>
    <property type="match status" value="1"/>
</dbReference>
<evidence type="ECO:0000256" key="3">
    <source>
        <dbReference type="ARBA" id="ARBA00022989"/>
    </source>
</evidence>
<sequence>MVASILSSLVSLVWAFLVLFGILYLCALGIMQTLQSHIYNEGTGIITDSVVELWGSMPMAMLTLFMAISGGADWQDLLEPLRNISRWYIVIFVAYVLFVVVGVMNILTAIFVESASQIANIDRDLVIQGAMMQEKATMNNIRKIIRMAVGKTFTAGGSPNLITYGQLESLLDDPDTVAHFKVMGLDVTEARGLFQLLDVDEMKEVDIEEFVTGMMRLKGNAKGTDVAAVMYENKRIIVRLSAFMRYVEDYFGMLAENLDIRPEGEEKHKPGMREYVKVERRKKSHSKEWGESLSTF</sequence>
<evidence type="ECO:0000259" key="6">
    <source>
        <dbReference type="PROSITE" id="PS50222"/>
    </source>
</evidence>
<evidence type="ECO:0000313" key="7">
    <source>
        <dbReference type="EMBL" id="CAD9120061.1"/>
    </source>
</evidence>
<dbReference type="GO" id="GO:0005216">
    <property type="term" value="F:monoatomic ion channel activity"/>
    <property type="evidence" value="ECO:0007669"/>
    <property type="project" value="InterPro"/>
</dbReference>
<dbReference type="InterPro" id="IPR005821">
    <property type="entry name" value="Ion_trans_dom"/>
</dbReference>
<evidence type="ECO:0000256" key="5">
    <source>
        <dbReference type="SAM" id="Phobius"/>
    </source>
</evidence>
<keyword evidence="4 5" id="KW-0472">Membrane</keyword>
<dbReference type="AlphaFoldDB" id="A0A7S1M2X7"/>
<feature type="transmembrane region" description="Helical" evidence="5">
    <location>
        <begin position="87"/>
        <end position="112"/>
    </location>
</feature>
<reference evidence="7" key="1">
    <citation type="submission" date="2021-01" db="EMBL/GenBank/DDBJ databases">
        <authorList>
            <person name="Corre E."/>
            <person name="Pelletier E."/>
            <person name="Niang G."/>
            <person name="Scheremetjew M."/>
            <person name="Finn R."/>
            <person name="Kale V."/>
            <person name="Holt S."/>
            <person name="Cochrane G."/>
            <person name="Meng A."/>
            <person name="Brown T."/>
            <person name="Cohen L."/>
        </authorList>
    </citation>
    <scope>NUCLEOTIDE SEQUENCE</scope>
    <source>
        <strain evidence="7">OF101</strain>
    </source>
</reference>
<feature type="transmembrane region" description="Helical" evidence="5">
    <location>
        <begin position="54"/>
        <end position="75"/>
    </location>
</feature>
<dbReference type="GO" id="GO:0016020">
    <property type="term" value="C:membrane"/>
    <property type="evidence" value="ECO:0007669"/>
    <property type="project" value="UniProtKB-SubCell"/>
</dbReference>
<proteinExistence type="predicted"/>
<comment type="subcellular location">
    <subcellularLocation>
        <location evidence="1">Membrane</location>
        <topology evidence="1">Multi-pass membrane protein</topology>
    </subcellularLocation>
</comment>
<dbReference type="PROSITE" id="PS50222">
    <property type="entry name" value="EF_HAND_2"/>
    <property type="match status" value="1"/>
</dbReference>
<organism evidence="7">
    <name type="scientific">Alexandrium catenella</name>
    <name type="common">Red tide dinoflagellate</name>
    <name type="synonym">Gonyaulax catenella</name>
    <dbReference type="NCBI Taxonomy" id="2925"/>
    <lineage>
        <taxon>Eukaryota</taxon>
        <taxon>Sar</taxon>
        <taxon>Alveolata</taxon>
        <taxon>Dinophyceae</taxon>
        <taxon>Gonyaulacales</taxon>
        <taxon>Pyrocystaceae</taxon>
        <taxon>Alexandrium</taxon>
    </lineage>
</organism>
<keyword evidence="3 5" id="KW-1133">Transmembrane helix</keyword>
<evidence type="ECO:0000256" key="2">
    <source>
        <dbReference type="ARBA" id="ARBA00022692"/>
    </source>
</evidence>
<dbReference type="InterPro" id="IPR002048">
    <property type="entry name" value="EF_hand_dom"/>
</dbReference>
<evidence type="ECO:0000256" key="4">
    <source>
        <dbReference type="ARBA" id="ARBA00023136"/>
    </source>
</evidence>
<dbReference type="EMBL" id="HBGE01027975">
    <property type="protein sequence ID" value="CAD9120061.1"/>
    <property type="molecule type" value="Transcribed_RNA"/>
</dbReference>
<feature type="transmembrane region" description="Helical" evidence="5">
    <location>
        <begin position="12"/>
        <end position="34"/>
    </location>
</feature>
<keyword evidence="2 5" id="KW-0812">Transmembrane</keyword>
<evidence type="ECO:0000256" key="1">
    <source>
        <dbReference type="ARBA" id="ARBA00004141"/>
    </source>
</evidence>
<accession>A0A7S1M2X7</accession>
<feature type="domain" description="EF-hand" evidence="6">
    <location>
        <begin position="185"/>
        <end position="220"/>
    </location>
</feature>
<protein>
    <recommendedName>
        <fullName evidence="6">EF-hand domain-containing protein</fullName>
    </recommendedName>
</protein>
<name>A0A7S1M2X7_ALECA</name>
<dbReference type="Gene3D" id="1.10.287.70">
    <property type="match status" value="1"/>
</dbReference>
<dbReference type="GO" id="GO:0005509">
    <property type="term" value="F:calcium ion binding"/>
    <property type="evidence" value="ECO:0007669"/>
    <property type="project" value="InterPro"/>
</dbReference>
<gene>
    <name evidence="7" type="ORF">ACAT0790_LOCUS16798</name>
</gene>